<dbReference type="AlphaFoldDB" id="A0A382YYU5"/>
<gene>
    <name evidence="1" type="ORF">METZ01_LOCUS440879</name>
</gene>
<accession>A0A382YYU5</accession>
<feature type="non-terminal residue" evidence="1">
    <location>
        <position position="115"/>
    </location>
</feature>
<dbReference type="InterPro" id="IPR011042">
    <property type="entry name" value="6-blade_b-propeller_TolB-like"/>
</dbReference>
<reference evidence="1" key="1">
    <citation type="submission" date="2018-05" db="EMBL/GenBank/DDBJ databases">
        <authorList>
            <person name="Lanie J.A."/>
            <person name="Ng W.-L."/>
            <person name="Kazmierczak K.M."/>
            <person name="Andrzejewski T.M."/>
            <person name="Davidsen T.M."/>
            <person name="Wayne K.J."/>
            <person name="Tettelin H."/>
            <person name="Glass J.I."/>
            <person name="Rusch D."/>
            <person name="Podicherti R."/>
            <person name="Tsui H.-C.T."/>
            <person name="Winkler M.E."/>
        </authorList>
    </citation>
    <scope>NUCLEOTIDE SEQUENCE</scope>
</reference>
<proteinExistence type="predicted"/>
<dbReference type="EMBL" id="UINC01179374">
    <property type="protein sequence ID" value="SVD88025.1"/>
    <property type="molecule type" value="Genomic_DNA"/>
</dbReference>
<name>A0A382YYU5_9ZZZZ</name>
<protein>
    <recommendedName>
        <fullName evidence="2">6-bladed beta-propeller</fullName>
    </recommendedName>
</protein>
<evidence type="ECO:0008006" key="2">
    <source>
        <dbReference type="Google" id="ProtNLM"/>
    </source>
</evidence>
<evidence type="ECO:0000313" key="1">
    <source>
        <dbReference type="EMBL" id="SVD88025.1"/>
    </source>
</evidence>
<organism evidence="1">
    <name type="scientific">marine metagenome</name>
    <dbReference type="NCBI Taxonomy" id="408172"/>
    <lineage>
        <taxon>unclassified sequences</taxon>
        <taxon>metagenomes</taxon>
        <taxon>ecological metagenomes</taxon>
    </lineage>
</organism>
<dbReference type="Gene3D" id="2.120.10.30">
    <property type="entry name" value="TolB, C-terminal domain"/>
    <property type="match status" value="1"/>
</dbReference>
<sequence length="115" mass="12948">MAEVYGENGFFYEYVDGWGKLPDGMNYVECPGVAVDSKDNVFILTRGEHPVIVFDKEGNFLRTFGEGYFSNRTHGLYCAYDDTLLIADDGIHTIQKFSPTGELLMEIGERDHPSP</sequence>
<dbReference type="SUPFAM" id="SSF101898">
    <property type="entry name" value="NHL repeat"/>
    <property type="match status" value="1"/>
</dbReference>